<evidence type="ECO:0000313" key="2">
    <source>
        <dbReference type="Proteomes" id="UP001205612"/>
    </source>
</evidence>
<name>A0ABT2AZL6_9ACTN</name>
<organism evidence="1 2">
    <name type="scientific">Streptomyces pyxinicus</name>
    <dbReference type="NCBI Taxonomy" id="2970331"/>
    <lineage>
        <taxon>Bacteria</taxon>
        <taxon>Bacillati</taxon>
        <taxon>Actinomycetota</taxon>
        <taxon>Actinomycetes</taxon>
        <taxon>Kitasatosporales</taxon>
        <taxon>Streptomycetaceae</taxon>
        <taxon>Streptomyces</taxon>
    </lineage>
</organism>
<gene>
    <name evidence="1" type="ORF">NX794_10635</name>
</gene>
<dbReference type="RefSeq" id="WP_258778082.1">
    <property type="nucleotide sequence ID" value="NZ_JANUGP010000006.1"/>
</dbReference>
<comment type="caution">
    <text evidence="1">The sequence shown here is derived from an EMBL/GenBank/DDBJ whole genome shotgun (WGS) entry which is preliminary data.</text>
</comment>
<keyword evidence="2" id="KW-1185">Reference proteome</keyword>
<dbReference type="EMBL" id="JANUGP010000006">
    <property type="protein sequence ID" value="MCS0601667.1"/>
    <property type="molecule type" value="Genomic_DNA"/>
</dbReference>
<accession>A0ABT2AZL6</accession>
<proteinExistence type="predicted"/>
<evidence type="ECO:0000313" key="1">
    <source>
        <dbReference type="EMBL" id="MCS0601667.1"/>
    </source>
</evidence>
<dbReference type="Proteomes" id="UP001205612">
    <property type="component" value="Unassembled WGS sequence"/>
</dbReference>
<sequence>MKSKAPVDLAPGQKGIIITADCPAGQVATGGGGYAAEGSGATSLDFVVALSHPRYTGTQPKAWVFGGKNNSTGVVRVQAWQLCGPL</sequence>
<reference evidence="1 2" key="1">
    <citation type="submission" date="2022-08" db="EMBL/GenBank/DDBJ databases">
        <authorList>
            <person name="Somphong A."/>
            <person name="Phongsopitanun W."/>
        </authorList>
    </citation>
    <scope>NUCLEOTIDE SEQUENCE [LARGE SCALE GENOMIC DNA]</scope>
    <source>
        <strain evidence="1 2">LP11</strain>
    </source>
</reference>
<protein>
    <submittedName>
        <fullName evidence="1">Uncharacterized protein</fullName>
    </submittedName>
</protein>